<dbReference type="Proteomes" id="UP000007800">
    <property type="component" value="Unassembled WGS sequence"/>
</dbReference>
<evidence type="ECO:0000259" key="10">
    <source>
        <dbReference type="PROSITE" id="PS51278"/>
    </source>
</evidence>
<keyword evidence="5" id="KW-0963">Cytoplasm</keyword>
<evidence type="ECO:0000256" key="2">
    <source>
        <dbReference type="ARBA" id="ARBA00004496"/>
    </source>
</evidence>
<sequence>MCGILAVFGLKEDAEIFRPTGLQLSKRIRHRGPDWSSCYCHKDVFIAHERLAIVDVESGAQPLYNKDHTTVLAVNGEIYNYQPIREQLIKEGFEFASGSDCEVMLHMYDRGDSMEDLLNQLRGMFAFVIYDATSGRYVAARDHIGIIPLYIGWGPDGEVYFASEMKALSDRCTNYKQFPPGHYYDSVKHGIHKFERWYNPSWRLEIPTQRPTPEELRTALVNSVESHMMADVPYGVLLSGGLDSSLVASIASRIRMRQACGDDEDYCRKLRKSGKLPKIARLRSWNPRGMTSDQDKFFRSPSMPAARVGKAAPSPGTVSEQFYQIDRCFKDEAYQEASRTAKQILSKQPENTQAVMCYLYSQIQLSQWKNCLNFMDSKSTGALDKCTLEDRATLSYYRAYCLYRLNREGECLEEISRNGDSNSEKWQVLEAQCRYRLHQYSKTTELYQKLLADAENGSNGEDSESALLLSINLLASCVSGGSTDDLDKLMKDLGEPEDAYELAYNLACAYLLKKDYVKAEDMLVLASSLCKGELDIDTDSDPELNWIKAQLGYLRQLQGRTGEAAEIYEKIMRPVIGGMKNDISVMATACNNLVTLRPKGSSLFDALKRVRLASKAESLESKLTAGQLKTLGLNKSIALSSRSKISEARAVLSQLEAQLGDSFTRSGTAAVCRAVIQYASGVKEEAVDTLKSWLASNSSSEDSTFVRLSLAGLLAESPATRSEAANLLSALGPEISMGRPEAVRQRFGAHSGDTAEDRAALRNEITEVLNFWEKRSSGDAAAVLRYVADVATRNKFYEEAVRTWELYGSKVGDTGAVEAVQGLVAAISRVDAPSSESLSNASMLVERLVQRSSEAEAIEDAIDDVDPEELEGMDVSMGSWKVAATAPTAAVEGENVEVKKRHRKRKPRYPKGFDPENPSAFKKPDPERWLPKHERSDYRRKMKKKQMQLMRGPQGVVPTEGEHVKTGPSTAQLEASTERQTQHQKRRKNQRKRK</sequence>
<dbReference type="RefSeq" id="XP_002777456.1">
    <property type="nucleotide sequence ID" value="XM_002777410.1"/>
</dbReference>
<dbReference type="PANTHER" id="PTHR14094">
    <property type="entry name" value="SIGNAL RECOGNITION PARTICLE 72"/>
    <property type="match status" value="1"/>
</dbReference>
<evidence type="ECO:0000256" key="5">
    <source>
        <dbReference type="ARBA" id="ARBA00022490"/>
    </source>
</evidence>
<feature type="compositionally biased region" description="Basic and acidic residues" evidence="9">
    <location>
        <begin position="922"/>
        <end position="939"/>
    </location>
</feature>
<dbReference type="PROSITE" id="PS51278">
    <property type="entry name" value="GATASE_TYPE_2"/>
    <property type="match status" value="1"/>
</dbReference>
<dbReference type="Pfam" id="PF13537">
    <property type="entry name" value="GATase_7"/>
    <property type="match status" value="1"/>
</dbReference>
<dbReference type="OMA" id="ELACNER"/>
<evidence type="ECO:0000256" key="6">
    <source>
        <dbReference type="ARBA" id="ARBA00022824"/>
    </source>
</evidence>
<dbReference type="Gene3D" id="3.60.20.10">
    <property type="entry name" value="Glutamine Phosphoribosylpyrophosphate, subunit 1, domain 1"/>
    <property type="match status" value="1"/>
</dbReference>
<dbReference type="GO" id="GO:0006614">
    <property type="term" value="P:SRP-dependent cotranslational protein targeting to membrane"/>
    <property type="evidence" value="ECO:0007669"/>
    <property type="project" value="InterPro"/>
</dbReference>
<dbReference type="OrthoDB" id="5421607at2759"/>
<dbReference type="GO" id="GO:0004066">
    <property type="term" value="F:asparagine synthase (glutamine-hydrolyzing) activity"/>
    <property type="evidence" value="ECO:0007669"/>
    <property type="project" value="InterPro"/>
</dbReference>
<dbReference type="SUPFAM" id="SSF48452">
    <property type="entry name" value="TPR-like"/>
    <property type="match status" value="1"/>
</dbReference>
<dbReference type="CDD" id="cd00712">
    <property type="entry name" value="AsnB"/>
    <property type="match status" value="1"/>
</dbReference>
<accession>C5L203</accession>
<dbReference type="InterPro" id="IPR033738">
    <property type="entry name" value="AsnB_N"/>
</dbReference>
<dbReference type="InterPro" id="IPR014729">
    <property type="entry name" value="Rossmann-like_a/b/a_fold"/>
</dbReference>
<dbReference type="SUPFAM" id="SSF56235">
    <property type="entry name" value="N-terminal nucleophile aminohydrolases (Ntn hydrolases)"/>
    <property type="match status" value="1"/>
</dbReference>
<feature type="domain" description="Glutamine amidotransferase type-2" evidence="10">
    <location>
        <begin position="2"/>
        <end position="189"/>
    </location>
</feature>
<feature type="compositionally biased region" description="Basic residues" evidence="9">
    <location>
        <begin position="982"/>
        <end position="994"/>
    </location>
</feature>
<proteinExistence type="inferred from homology"/>
<dbReference type="InterPro" id="IPR011990">
    <property type="entry name" value="TPR-like_helical_dom_sf"/>
</dbReference>
<protein>
    <recommendedName>
        <fullName evidence="4">Signal recognition particle subunit SRP72</fullName>
    </recommendedName>
</protein>
<organism evidence="12">
    <name type="scientific">Perkinsus marinus (strain ATCC 50983 / TXsc)</name>
    <dbReference type="NCBI Taxonomy" id="423536"/>
    <lineage>
        <taxon>Eukaryota</taxon>
        <taxon>Sar</taxon>
        <taxon>Alveolata</taxon>
        <taxon>Perkinsozoa</taxon>
        <taxon>Perkinsea</taxon>
        <taxon>Perkinsida</taxon>
        <taxon>Perkinsidae</taxon>
        <taxon>Perkinsus</taxon>
    </lineage>
</organism>
<feature type="region of interest" description="Disordered" evidence="9">
    <location>
        <begin position="892"/>
        <end position="994"/>
    </location>
</feature>
<dbReference type="GeneID" id="9065613"/>
<evidence type="ECO:0000256" key="8">
    <source>
        <dbReference type="ARBA" id="ARBA00023274"/>
    </source>
</evidence>
<keyword evidence="12" id="KW-1185">Reference proteome</keyword>
<dbReference type="GO" id="GO:0006529">
    <property type="term" value="P:asparagine biosynthetic process"/>
    <property type="evidence" value="ECO:0007669"/>
    <property type="project" value="InterPro"/>
</dbReference>
<dbReference type="GO" id="GO:0005783">
    <property type="term" value="C:endoplasmic reticulum"/>
    <property type="evidence" value="ECO:0007669"/>
    <property type="project" value="UniProtKB-SubCell"/>
</dbReference>
<evidence type="ECO:0000313" key="12">
    <source>
        <dbReference type="Proteomes" id="UP000007800"/>
    </source>
</evidence>
<comment type="similarity">
    <text evidence="3">Belongs to the SRP72 family.</text>
</comment>
<dbReference type="Gene3D" id="3.40.50.620">
    <property type="entry name" value="HUPs"/>
    <property type="match status" value="1"/>
</dbReference>
<comment type="subcellular location">
    <subcellularLocation>
        <location evidence="2">Cytoplasm</location>
    </subcellularLocation>
    <subcellularLocation>
        <location evidence="1">Endoplasmic reticulum</location>
    </subcellularLocation>
</comment>
<feature type="compositionally biased region" description="Basic residues" evidence="9">
    <location>
        <begin position="899"/>
        <end position="909"/>
    </location>
</feature>
<evidence type="ECO:0000256" key="1">
    <source>
        <dbReference type="ARBA" id="ARBA00004240"/>
    </source>
</evidence>
<dbReference type="AlphaFoldDB" id="C5L203"/>
<dbReference type="InterPro" id="IPR013699">
    <property type="entry name" value="Signal_recog_part_SRP72_RNA-bd"/>
</dbReference>
<dbReference type="InParanoid" id="C5L203"/>
<keyword evidence="6" id="KW-0256">Endoplasmic reticulum</keyword>
<evidence type="ECO:0000313" key="11">
    <source>
        <dbReference type="EMBL" id="EER09272.1"/>
    </source>
</evidence>
<dbReference type="InterPro" id="IPR026270">
    <property type="entry name" value="SRP72"/>
</dbReference>
<dbReference type="Pfam" id="PF08492">
    <property type="entry name" value="SRP72"/>
    <property type="match status" value="1"/>
</dbReference>
<evidence type="ECO:0000256" key="7">
    <source>
        <dbReference type="ARBA" id="ARBA00023135"/>
    </source>
</evidence>
<name>C5L203_PERM5</name>
<reference evidence="11 12" key="1">
    <citation type="submission" date="2008-07" db="EMBL/GenBank/DDBJ databases">
        <authorList>
            <person name="El-Sayed N."/>
            <person name="Caler E."/>
            <person name="Inman J."/>
            <person name="Amedeo P."/>
            <person name="Hass B."/>
            <person name="Wortman J."/>
        </authorList>
    </citation>
    <scope>NUCLEOTIDE SEQUENCE [LARGE SCALE GENOMIC DNA]</scope>
    <source>
        <strain evidence="12">ATCC 50983 / TXsc</strain>
    </source>
</reference>
<dbReference type="SUPFAM" id="SSF52402">
    <property type="entry name" value="Adenine nucleotide alpha hydrolases-like"/>
    <property type="match status" value="1"/>
</dbReference>
<evidence type="ECO:0000256" key="3">
    <source>
        <dbReference type="ARBA" id="ARBA00007676"/>
    </source>
</evidence>
<dbReference type="GO" id="GO:0008312">
    <property type="term" value="F:7S RNA binding"/>
    <property type="evidence" value="ECO:0007669"/>
    <property type="project" value="InterPro"/>
</dbReference>
<dbReference type="PANTHER" id="PTHR14094:SF9">
    <property type="entry name" value="SIGNAL RECOGNITION PARTICLE SUBUNIT SRP72"/>
    <property type="match status" value="1"/>
</dbReference>
<evidence type="ECO:0000256" key="4">
    <source>
        <dbReference type="ARBA" id="ARBA00018350"/>
    </source>
</evidence>
<dbReference type="InterPro" id="IPR029055">
    <property type="entry name" value="Ntn_hydrolases_N"/>
</dbReference>
<gene>
    <name evidence="11" type="ORF">Pmar_PMAR013498</name>
</gene>
<dbReference type="Pfam" id="PF00733">
    <property type="entry name" value="Asn_synthase"/>
    <property type="match status" value="1"/>
</dbReference>
<dbReference type="InterPro" id="IPR001962">
    <property type="entry name" value="Asn_synthase"/>
</dbReference>
<dbReference type="GO" id="GO:0043022">
    <property type="term" value="F:ribosome binding"/>
    <property type="evidence" value="ECO:0007669"/>
    <property type="project" value="TreeGrafter"/>
</dbReference>
<dbReference type="EMBL" id="GG678487">
    <property type="protein sequence ID" value="EER09272.1"/>
    <property type="molecule type" value="Genomic_DNA"/>
</dbReference>
<dbReference type="GO" id="GO:0005786">
    <property type="term" value="C:signal recognition particle, endoplasmic reticulum targeting"/>
    <property type="evidence" value="ECO:0007669"/>
    <property type="project" value="UniProtKB-KW"/>
</dbReference>
<keyword evidence="7" id="KW-0733">Signal recognition particle</keyword>
<keyword evidence="8" id="KW-0687">Ribonucleoprotein</keyword>
<dbReference type="Gene3D" id="1.25.40.10">
    <property type="entry name" value="Tetratricopeptide repeat domain"/>
    <property type="match status" value="2"/>
</dbReference>
<evidence type="ECO:0000256" key="9">
    <source>
        <dbReference type="SAM" id="MobiDB-lite"/>
    </source>
</evidence>
<dbReference type="InterPro" id="IPR017932">
    <property type="entry name" value="GATase_2_dom"/>
</dbReference>